<dbReference type="GO" id="GO:0046872">
    <property type="term" value="F:metal ion binding"/>
    <property type="evidence" value="ECO:0007669"/>
    <property type="project" value="UniProtKB-KW"/>
</dbReference>
<organism evidence="6 7">
    <name type="scientific">Aquicella lusitana</name>
    <dbReference type="NCBI Taxonomy" id="254246"/>
    <lineage>
        <taxon>Bacteria</taxon>
        <taxon>Pseudomonadati</taxon>
        <taxon>Pseudomonadota</taxon>
        <taxon>Gammaproteobacteria</taxon>
        <taxon>Legionellales</taxon>
        <taxon>Coxiellaceae</taxon>
        <taxon>Aquicella</taxon>
    </lineage>
</organism>
<dbReference type="GO" id="GO:0009396">
    <property type="term" value="P:folic acid-containing compound biosynthetic process"/>
    <property type="evidence" value="ECO:0007669"/>
    <property type="project" value="TreeGrafter"/>
</dbReference>
<feature type="binding site" evidence="4">
    <location>
        <begin position="8"/>
        <end position="12"/>
    </location>
    <ligand>
        <name>ATP</name>
        <dbReference type="ChEBI" id="CHEBI:30616"/>
    </ligand>
</feature>
<dbReference type="GO" id="GO:0030272">
    <property type="term" value="F:5-formyltetrahydrofolate cyclo-ligase activity"/>
    <property type="evidence" value="ECO:0007669"/>
    <property type="project" value="UniProtKB-EC"/>
</dbReference>
<comment type="cofactor">
    <cofactor evidence="5">
        <name>Mg(2+)</name>
        <dbReference type="ChEBI" id="CHEBI:18420"/>
    </cofactor>
</comment>
<dbReference type="NCBIfam" id="TIGR02727">
    <property type="entry name" value="MTHFS_bact"/>
    <property type="match status" value="1"/>
</dbReference>
<dbReference type="InterPro" id="IPR002698">
    <property type="entry name" value="FTHF_cligase"/>
</dbReference>
<dbReference type="Gene3D" id="3.40.50.10420">
    <property type="entry name" value="NagB/RpiA/CoA transferase-like"/>
    <property type="match status" value="1"/>
</dbReference>
<evidence type="ECO:0000256" key="3">
    <source>
        <dbReference type="ARBA" id="ARBA00022840"/>
    </source>
</evidence>
<sequence>MDMSTDPKATLRKHFREVRKAISPAYRDKAALAAANIFVSQAVFKQSQHIACYLAFHHEFETMPLIESIWQAQKYCYLPVLAEEKETPLRFALYQPGDTLRPNRYGIPEPDNLSGIITPERLEIVITPLIAFDVHGHRLGTGGGYYDRTFAFIHTQLTDKPFIVGVGYAVQQAERLPSDPWDVTVDAIMTEEKWLRVLNPMS</sequence>
<evidence type="ECO:0000256" key="4">
    <source>
        <dbReference type="PIRSR" id="PIRSR006806-1"/>
    </source>
</evidence>
<dbReference type="GO" id="GO:0035999">
    <property type="term" value="P:tetrahydrofolate interconversion"/>
    <property type="evidence" value="ECO:0007669"/>
    <property type="project" value="TreeGrafter"/>
</dbReference>
<dbReference type="EC" id="6.3.3.2" evidence="5"/>
<feature type="binding site" evidence="4">
    <location>
        <position position="59"/>
    </location>
    <ligand>
        <name>substrate</name>
    </ligand>
</feature>
<comment type="catalytic activity">
    <reaction evidence="5">
        <text>(6S)-5-formyl-5,6,7,8-tetrahydrofolate + ATP = (6R)-5,10-methenyltetrahydrofolate + ADP + phosphate</text>
        <dbReference type="Rhea" id="RHEA:10488"/>
        <dbReference type="ChEBI" id="CHEBI:30616"/>
        <dbReference type="ChEBI" id="CHEBI:43474"/>
        <dbReference type="ChEBI" id="CHEBI:57455"/>
        <dbReference type="ChEBI" id="CHEBI:57457"/>
        <dbReference type="ChEBI" id="CHEBI:456216"/>
        <dbReference type="EC" id="6.3.3.2"/>
    </reaction>
</comment>
<dbReference type="Pfam" id="PF01812">
    <property type="entry name" value="5-FTHF_cyc-lig"/>
    <property type="match status" value="1"/>
</dbReference>
<evidence type="ECO:0000256" key="1">
    <source>
        <dbReference type="ARBA" id="ARBA00010638"/>
    </source>
</evidence>
<evidence type="ECO:0000256" key="2">
    <source>
        <dbReference type="ARBA" id="ARBA00022741"/>
    </source>
</evidence>
<evidence type="ECO:0000313" key="6">
    <source>
        <dbReference type="EMBL" id="RDI46525.1"/>
    </source>
</evidence>
<keyword evidence="5" id="KW-0460">Magnesium</keyword>
<dbReference type="PANTHER" id="PTHR23407">
    <property type="entry name" value="ATPASE INHIBITOR/5-FORMYLTETRAHYDROFOLATE CYCLO-LIGASE"/>
    <property type="match status" value="1"/>
</dbReference>
<keyword evidence="2 4" id="KW-0547">Nucleotide-binding</keyword>
<dbReference type="RefSeq" id="WP_114833820.1">
    <property type="nucleotide sequence ID" value="NZ_LR699114.1"/>
</dbReference>
<dbReference type="PANTHER" id="PTHR23407:SF1">
    <property type="entry name" value="5-FORMYLTETRAHYDROFOLATE CYCLO-LIGASE"/>
    <property type="match status" value="1"/>
</dbReference>
<name>A0A370GS43_9COXI</name>
<keyword evidence="3 4" id="KW-0067">ATP-binding</keyword>
<feature type="binding site" evidence="4">
    <location>
        <begin position="138"/>
        <end position="146"/>
    </location>
    <ligand>
        <name>ATP</name>
        <dbReference type="ChEBI" id="CHEBI:30616"/>
    </ligand>
</feature>
<gene>
    <name evidence="6" type="ORF">C8D86_10549</name>
</gene>
<proteinExistence type="inferred from homology"/>
<dbReference type="InterPro" id="IPR037171">
    <property type="entry name" value="NagB/RpiA_transferase-like"/>
</dbReference>
<comment type="caution">
    <text evidence="6">The sequence shown here is derived from an EMBL/GenBank/DDBJ whole genome shotgun (WGS) entry which is preliminary data.</text>
</comment>
<keyword evidence="7" id="KW-1185">Reference proteome</keyword>
<dbReference type="OrthoDB" id="9801938at2"/>
<dbReference type="Proteomes" id="UP000254720">
    <property type="component" value="Unassembled WGS sequence"/>
</dbReference>
<dbReference type="EMBL" id="QQAX01000005">
    <property type="protein sequence ID" value="RDI46525.1"/>
    <property type="molecule type" value="Genomic_DNA"/>
</dbReference>
<feature type="binding site" evidence="4">
    <location>
        <position position="54"/>
    </location>
    <ligand>
        <name>substrate</name>
    </ligand>
</feature>
<protein>
    <recommendedName>
        <fullName evidence="5">5-formyltetrahydrofolate cyclo-ligase</fullName>
        <ecNumber evidence="5">6.3.3.2</ecNumber>
    </recommendedName>
</protein>
<accession>A0A370GS43</accession>
<keyword evidence="6" id="KW-0436">Ligase</keyword>
<dbReference type="PIRSF" id="PIRSF006806">
    <property type="entry name" value="FTHF_cligase"/>
    <property type="match status" value="1"/>
</dbReference>
<dbReference type="SUPFAM" id="SSF100950">
    <property type="entry name" value="NagB/RpiA/CoA transferase-like"/>
    <property type="match status" value="1"/>
</dbReference>
<dbReference type="GO" id="GO:0005524">
    <property type="term" value="F:ATP binding"/>
    <property type="evidence" value="ECO:0007669"/>
    <property type="project" value="UniProtKB-KW"/>
</dbReference>
<keyword evidence="5" id="KW-0479">Metal-binding</keyword>
<dbReference type="InterPro" id="IPR024185">
    <property type="entry name" value="FTHF_cligase-like_sf"/>
</dbReference>
<evidence type="ECO:0000256" key="5">
    <source>
        <dbReference type="RuleBase" id="RU361279"/>
    </source>
</evidence>
<dbReference type="AlphaFoldDB" id="A0A370GS43"/>
<comment type="similarity">
    <text evidence="1 5">Belongs to the 5-formyltetrahydrofolate cyclo-ligase family.</text>
</comment>
<evidence type="ECO:0000313" key="7">
    <source>
        <dbReference type="Proteomes" id="UP000254720"/>
    </source>
</evidence>
<reference evidence="6 7" key="1">
    <citation type="submission" date="2018-07" db="EMBL/GenBank/DDBJ databases">
        <title>Genomic Encyclopedia of Type Strains, Phase IV (KMG-IV): sequencing the most valuable type-strain genomes for metagenomic binning, comparative biology and taxonomic classification.</title>
        <authorList>
            <person name="Goeker M."/>
        </authorList>
    </citation>
    <scope>NUCLEOTIDE SEQUENCE [LARGE SCALE GENOMIC DNA]</scope>
    <source>
        <strain evidence="6 7">DSM 16500</strain>
    </source>
</reference>